<feature type="domain" description="Ubiquitin-like" evidence="1">
    <location>
        <begin position="69"/>
        <end position="144"/>
    </location>
</feature>
<accession>A0A9N9EJA4</accession>
<organism evidence="2 3">
    <name type="scientific">Funneliformis caledonium</name>
    <dbReference type="NCBI Taxonomy" id="1117310"/>
    <lineage>
        <taxon>Eukaryota</taxon>
        <taxon>Fungi</taxon>
        <taxon>Fungi incertae sedis</taxon>
        <taxon>Mucoromycota</taxon>
        <taxon>Glomeromycotina</taxon>
        <taxon>Glomeromycetes</taxon>
        <taxon>Glomerales</taxon>
        <taxon>Glomeraceae</taxon>
        <taxon>Funneliformis</taxon>
    </lineage>
</organism>
<reference evidence="2" key="1">
    <citation type="submission" date="2021-06" db="EMBL/GenBank/DDBJ databases">
        <authorList>
            <person name="Kallberg Y."/>
            <person name="Tangrot J."/>
            <person name="Rosling A."/>
        </authorList>
    </citation>
    <scope>NUCLEOTIDE SEQUENCE</scope>
    <source>
        <strain evidence="2">UK204</strain>
    </source>
</reference>
<dbReference type="AlphaFoldDB" id="A0A9N9EJA4"/>
<gene>
    <name evidence="2" type="ORF">FCALED_LOCUS12313</name>
</gene>
<dbReference type="PANTHER" id="PTHR36649">
    <property type="entry name" value="UBIQUITIN-LIKE DOMAIN-CONTAINING PROTEIN"/>
    <property type="match status" value="1"/>
</dbReference>
<sequence>MSQLALVASAMSSSTSVKTYDECVANKYPIVHAQILDVNIIHVLMLFRHVETEKNASKSALNDPSKGFIQIFVKTLSGESRAMFVSSQSTVLELKRVIQEKLGYKITQMRLELACKPLEDDKSLTSYGVKQGDNICILFRLLGGLGFYVIKENLLDRKYDRDYTNIKNEGKIYIRGKLTYNKPYGWKRIALNVLGKYGSNNKWLGCVGNSSEEWSVSYHGTKKDVVDSIAINGYLLSKGLRFAYGKGIYSSPKIEVAEEYAAQFVHAGAKYKFVFQNRVNSAGLIKFDNVDYWLTPDEKNIRPYGLCVKKVQ</sequence>
<evidence type="ECO:0000259" key="1">
    <source>
        <dbReference type="PROSITE" id="PS50053"/>
    </source>
</evidence>
<dbReference type="EMBL" id="CAJVPQ010005877">
    <property type="protein sequence ID" value="CAG8677175.1"/>
    <property type="molecule type" value="Genomic_DNA"/>
</dbReference>
<protein>
    <submittedName>
        <fullName evidence="2">12058_t:CDS:1</fullName>
    </submittedName>
</protein>
<evidence type="ECO:0000313" key="2">
    <source>
        <dbReference type="EMBL" id="CAG8677175.1"/>
    </source>
</evidence>
<dbReference type="SMART" id="SM00213">
    <property type="entry name" value="UBQ"/>
    <property type="match status" value="1"/>
</dbReference>
<name>A0A9N9EJA4_9GLOM</name>
<dbReference type="Gene3D" id="3.10.20.90">
    <property type="entry name" value="Phosphatidylinositol 3-kinase Catalytic Subunit, Chain A, domain 1"/>
    <property type="match status" value="1"/>
</dbReference>
<dbReference type="CDD" id="cd17039">
    <property type="entry name" value="Ubl_ubiquitin_like"/>
    <property type="match status" value="1"/>
</dbReference>
<dbReference type="SUPFAM" id="SSF56399">
    <property type="entry name" value="ADP-ribosylation"/>
    <property type="match status" value="1"/>
</dbReference>
<dbReference type="Pfam" id="PF00240">
    <property type="entry name" value="ubiquitin"/>
    <property type="match status" value="1"/>
</dbReference>
<dbReference type="SUPFAM" id="SSF54236">
    <property type="entry name" value="Ubiquitin-like"/>
    <property type="match status" value="1"/>
</dbReference>
<dbReference type="PANTHER" id="PTHR36649:SF28">
    <property type="entry name" value="UBIQUITIN-LIKE DOMAIN-CONTAINING PROTEIN"/>
    <property type="match status" value="1"/>
</dbReference>
<dbReference type="InterPro" id="IPR000626">
    <property type="entry name" value="Ubiquitin-like_dom"/>
</dbReference>
<dbReference type="Proteomes" id="UP000789570">
    <property type="component" value="Unassembled WGS sequence"/>
</dbReference>
<dbReference type="OrthoDB" id="428577at2759"/>
<dbReference type="Gene3D" id="3.90.175.10">
    <property type="entry name" value="Diphtheria Toxin, domain 1"/>
    <property type="match status" value="1"/>
</dbReference>
<dbReference type="PROSITE" id="PS50053">
    <property type="entry name" value="UBIQUITIN_2"/>
    <property type="match status" value="1"/>
</dbReference>
<comment type="caution">
    <text evidence="2">The sequence shown here is derived from an EMBL/GenBank/DDBJ whole genome shotgun (WGS) entry which is preliminary data.</text>
</comment>
<dbReference type="InterPro" id="IPR029071">
    <property type="entry name" value="Ubiquitin-like_domsf"/>
</dbReference>
<evidence type="ECO:0000313" key="3">
    <source>
        <dbReference type="Proteomes" id="UP000789570"/>
    </source>
</evidence>
<proteinExistence type="predicted"/>
<keyword evidence="3" id="KW-1185">Reference proteome</keyword>